<evidence type="ECO:0000259" key="2">
    <source>
        <dbReference type="PROSITE" id="PS50206"/>
    </source>
</evidence>
<dbReference type="InterPro" id="IPR001763">
    <property type="entry name" value="Rhodanese-like_dom"/>
</dbReference>
<dbReference type="GO" id="GO:0016740">
    <property type="term" value="F:transferase activity"/>
    <property type="evidence" value="ECO:0007669"/>
    <property type="project" value="UniProtKB-KW"/>
</dbReference>
<feature type="chain" id="PRO_5014854161" evidence="1">
    <location>
        <begin position="19"/>
        <end position="118"/>
    </location>
</feature>
<dbReference type="Pfam" id="PF00581">
    <property type="entry name" value="Rhodanese"/>
    <property type="match status" value="1"/>
</dbReference>
<protein>
    <submittedName>
        <fullName evidence="3">Sulfurtransferase</fullName>
    </submittedName>
</protein>
<dbReference type="PROSITE" id="PS50206">
    <property type="entry name" value="RHODANESE_3"/>
    <property type="match status" value="1"/>
</dbReference>
<dbReference type="RefSeq" id="WP_102825383.1">
    <property type="nucleotide sequence ID" value="NZ_CP139348.1"/>
</dbReference>
<dbReference type="InterPro" id="IPR036873">
    <property type="entry name" value="Rhodanese-like_dom_sf"/>
</dbReference>
<feature type="domain" description="Rhodanese" evidence="2">
    <location>
        <begin position="31"/>
        <end position="113"/>
    </location>
</feature>
<feature type="signal peptide" evidence="1">
    <location>
        <begin position="1"/>
        <end position="18"/>
    </location>
</feature>
<dbReference type="SUPFAM" id="SSF52821">
    <property type="entry name" value="Rhodanese/Cell cycle control phosphatase"/>
    <property type="match status" value="1"/>
</dbReference>
<proteinExistence type="predicted"/>
<dbReference type="SMART" id="SM00450">
    <property type="entry name" value="RHOD"/>
    <property type="match status" value="1"/>
</dbReference>
<dbReference type="Proteomes" id="UP000235925">
    <property type="component" value="Unassembled WGS sequence"/>
</dbReference>
<keyword evidence="1" id="KW-0732">Signal</keyword>
<comment type="caution">
    <text evidence="3">The sequence shown here is derived from an EMBL/GenBank/DDBJ whole genome shotgun (WGS) entry which is preliminary data.</text>
</comment>
<dbReference type="Gene3D" id="3.40.250.10">
    <property type="entry name" value="Rhodanese-like domain"/>
    <property type="match status" value="1"/>
</dbReference>
<dbReference type="OrthoDB" id="9789585at2"/>
<keyword evidence="3" id="KW-0808">Transferase</keyword>
<reference evidence="3 4" key="1">
    <citation type="submission" date="2018-01" db="EMBL/GenBank/DDBJ databases">
        <title>Denitrification phenotypes of diverse strains of Pseudomonas stutzeri.</title>
        <authorList>
            <person name="Milligan D.A."/>
            <person name="Bergaust L."/>
            <person name="Bakken L.R."/>
            <person name="Frostegard A."/>
        </authorList>
    </citation>
    <scope>NUCLEOTIDE SEQUENCE [LARGE SCALE GENOMIC DNA]</scope>
    <source>
        <strain evidence="3 4">KC</strain>
    </source>
</reference>
<dbReference type="EMBL" id="POUN01000003">
    <property type="protein sequence ID" value="PNF81069.1"/>
    <property type="molecule type" value="Genomic_DNA"/>
</dbReference>
<evidence type="ECO:0000313" key="4">
    <source>
        <dbReference type="Proteomes" id="UP000235925"/>
    </source>
</evidence>
<evidence type="ECO:0000256" key="1">
    <source>
        <dbReference type="SAM" id="SignalP"/>
    </source>
</evidence>
<dbReference type="InterPro" id="IPR050229">
    <property type="entry name" value="GlpE_sulfurtransferase"/>
</dbReference>
<dbReference type="PANTHER" id="PTHR43031:SF18">
    <property type="entry name" value="RHODANESE-RELATED SULFURTRANSFERASES"/>
    <property type="match status" value="1"/>
</dbReference>
<gene>
    <name evidence="3" type="ORF">CXK92_12815</name>
</gene>
<evidence type="ECO:0000313" key="3">
    <source>
        <dbReference type="EMBL" id="PNF81069.1"/>
    </source>
</evidence>
<sequence length="118" mass="12706">MRAAILFLVLTLSLQAMAGEINQAAALEMLKRPGTVLIDVRTVEEFADGALPGAVRIETPDLAEQIHQLVPDKDTPVVLYCRSGRRSSAAQDVLGKLGYSQVINAGAYDDLVTTLPRD</sequence>
<dbReference type="PANTHER" id="PTHR43031">
    <property type="entry name" value="FAD-DEPENDENT OXIDOREDUCTASE"/>
    <property type="match status" value="1"/>
</dbReference>
<dbReference type="AlphaFoldDB" id="A0A2N8S367"/>
<dbReference type="CDD" id="cd00158">
    <property type="entry name" value="RHOD"/>
    <property type="match status" value="1"/>
</dbReference>
<name>A0A2N8S367_STUST</name>
<accession>A0A2N8S367</accession>
<organism evidence="3 4">
    <name type="scientific">Stutzerimonas stutzeri</name>
    <name type="common">Pseudomonas stutzeri</name>
    <dbReference type="NCBI Taxonomy" id="316"/>
    <lineage>
        <taxon>Bacteria</taxon>
        <taxon>Pseudomonadati</taxon>
        <taxon>Pseudomonadota</taxon>
        <taxon>Gammaproteobacteria</taxon>
        <taxon>Pseudomonadales</taxon>
        <taxon>Pseudomonadaceae</taxon>
        <taxon>Stutzerimonas</taxon>
    </lineage>
</organism>